<sequence>MDSVLLFHGFGPPGYEDFRLVELHPVAAADGSGQRDRAKTCH</sequence>
<reference evidence="1" key="1">
    <citation type="submission" date="2019-08" db="EMBL/GenBank/DDBJ databases">
        <authorList>
            <person name="Kucharzyk K."/>
            <person name="Murdoch R.W."/>
            <person name="Higgins S."/>
            <person name="Loffler F."/>
        </authorList>
    </citation>
    <scope>NUCLEOTIDE SEQUENCE</scope>
</reference>
<dbReference type="AlphaFoldDB" id="A0A645BK83"/>
<proteinExistence type="predicted"/>
<accession>A0A645BK83</accession>
<dbReference type="EMBL" id="VSSQ01020633">
    <property type="protein sequence ID" value="MPM65646.1"/>
    <property type="molecule type" value="Genomic_DNA"/>
</dbReference>
<organism evidence="1">
    <name type="scientific">bioreactor metagenome</name>
    <dbReference type="NCBI Taxonomy" id="1076179"/>
    <lineage>
        <taxon>unclassified sequences</taxon>
        <taxon>metagenomes</taxon>
        <taxon>ecological metagenomes</taxon>
    </lineage>
</organism>
<gene>
    <name evidence="1" type="ORF">SDC9_112543</name>
</gene>
<name>A0A645BK83_9ZZZZ</name>
<evidence type="ECO:0000313" key="1">
    <source>
        <dbReference type="EMBL" id="MPM65646.1"/>
    </source>
</evidence>
<protein>
    <submittedName>
        <fullName evidence="1">Uncharacterized protein</fullName>
    </submittedName>
</protein>
<comment type="caution">
    <text evidence="1">The sequence shown here is derived from an EMBL/GenBank/DDBJ whole genome shotgun (WGS) entry which is preliminary data.</text>
</comment>